<sequence length="189" mass="21597">MQISKLKGDASIAVLSLFTVILMGLCLEFVFFHKLIMKEAEGVQDDVILSNLAVYKDVDMEALSFKEGCLKISDYNAAFKTFKDHLQKNMRLDNNFNSLNGQFIEGNVTIDEFTIYNVENNYVEILTYSRENNEFTRREIKNRSINVVKTTDNVVVKNTSVHAAISYDVRLLFGQKKRVMTSVDTDVVN</sequence>
<dbReference type="STRING" id="272562.CA_C1975"/>
<organism evidence="2 3">
    <name type="scientific">Clostridium acetobutylicum (strain ATCC 824 / DSM 792 / JCM 1419 / IAM 19013 / LMG 5710 / NBRC 13948 / NRRL B-527 / VKM B-1787 / 2291 / W)</name>
    <dbReference type="NCBI Taxonomy" id="272562"/>
    <lineage>
        <taxon>Bacteria</taxon>
        <taxon>Bacillati</taxon>
        <taxon>Bacillota</taxon>
        <taxon>Clostridia</taxon>
        <taxon>Eubacteriales</taxon>
        <taxon>Clostridiaceae</taxon>
        <taxon>Clostridium</taxon>
    </lineage>
</organism>
<dbReference type="PIR" id="D97143">
    <property type="entry name" value="D97143"/>
</dbReference>
<reference evidence="2 3" key="1">
    <citation type="journal article" date="2001" name="J. Bacteriol.">
        <title>Genome sequence and comparative analysis of the solvent-producing bacterium Clostridium acetobutylicum.</title>
        <authorList>
            <person name="Nolling J."/>
            <person name="Breton G."/>
            <person name="Omelchenko M.V."/>
            <person name="Makarova K.S."/>
            <person name="Zeng Q."/>
            <person name="Gibson R."/>
            <person name="Lee H.M."/>
            <person name="Dubois J."/>
            <person name="Qiu D."/>
            <person name="Hitti J."/>
            <person name="Wolf Y.I."/>
            <person name="Tatusov R.L."/>
            <person name="Sabathe F."/>
            <person name="Doucette-Stamm L."/>
            <person name="Soucaille P."/>
            <person name="Daly M.J."/>
            <person name="Bennett G.N."/>
            <person name="Koonin E.V."/>
            <person name="Smith D.R."/>
        </authorList>
    </citation>
    <scope>NUCLEOTIDE SEQUENCE [LARGE SCALE GENOMIC DNA]</scope>
    <source>
        <strain evidence="3">ATCC 824 / DSM 792 / JCM 1419 / LMG 5710 / VKM B-1787</strain>
    </source>
</reference>
<evidence type="ECO:0000256" key="1">
    <source>
        <dbReference type="SAM" id="Phobius"/>
    </source>
</evidence>
<dbReference type="PATRIC" id="fig|272562.8.peg.2182"/>
<keyword evidence="1" id="KW-1133">Transmembrane helix</keyword>
<keyword evidence="3" id="KW-1185">Reference proteome</keyword>
<name>Q97HN5_CLOAB</name>
<dbReference type="RefSeq" id="WP_010965276.1">
    <property type="nucleotide sequence ID" value="NC_003030.1"/>
</dbReference>
<dbReference type="AlphaFoldDB" id="Q97HN5"/>
<dbReference type="EMBL" id="AE001437">
    <property type="protein sequence ID" value="AAK79935.1"/>
    <property type="molecule type" value="Genomic_DNA"/>
</dbReference>
<evidence type="ECO:0000313" key="3">
    <source>
        <dbReference type="Proteomes" id="UP000000814"/>
    </source>
</evidence>
<evidence type="ECO:0000313" key="2">
    <source>
        <dbReference type="EMBL" id="AAK79935.1"/>
    </source>
</evidence>
<keyword evidence="1" id="KW-0812">Transmembrane</keyword>
<gene>
    <name evidence="2" type="ordered locus">CA_C1975</name>
</gene>
<dbReference type="OrthoDB" id="1938010at2"/>
<dbReference type="Proteomes" id="UP000000814">
    <property type="component" value="Chromosome"/>
</dbReference>
<dbReference type="eggNOG" id="ENOG50326RQ">
    <property type="taxonomic scope" value="Bacteria"/>
</dbReference>
<accession>Q97HN5</accession>
<dbReference type="KEGG" id="cac:CA_C1975"/>
<proteinExistence type="predicted"/>
<dbReference type="GeneID" id="44998464"/>
<dbReference type="HOGENOM" id="CLU_1432235_0_0_9"/>
<feature type="transmembrane region" description="Helical" evidence="1">
    <location>
        <begin position="12"/>
        <end position="32"/>
    </location>
</feature>
<keyword evidence="1" id="KW-0472">Membrane</keyword>
<protein>
    <submittedName>
        <fullName evidence="2">Hypothetical secreted protein</fullName>
    </submittedName>
</protein>